<dbReference type="OrthoDB" id="5528993at2"/>
<evidence type="ECO:0000256" key="1">
    <source>
        <dbReference type="SAM" id="MobiDB-lite"/>
    </source>
</evidence>
<feature type="region of interest" description="Disordered" evidence="1">
    <location>
        <begin position="149"/>
        <end position="201"/>
    </location>
</feature>
<name>A0A4V5PN36_9BACT</name>
<evidence type="ECO:0000256" key="2">
    <source>
        <dbReference type="SAM" id="Phobius"/>
    </source>
</evidence>
<sequence>MRRGDSLVAAFVVAAPGVVLPGCLWSFGEDEEQGRICASLLRFFRLGLLFLGAICISAWLLACGATPAHTQTWAQATPSGKRLFRICRRHPHVDSNARYWYDRGDGTPRTTSLPLDALLEGREAKAIFILDASAPPESRKLLGIAFQDLPCDKRPPPQPAPEKLAAKEKEGEPKKDEARKDEPPKPLPRPNPRGASAVERRVEAHRCTAYVEPGQTRRRSKTGGRTCTRILVHRGRGDTEQIVAENQPRPVEAPVPKDPSEVLPGETWQYETWSQTPEEAALLDRAQECLTGSCHARHKNFQNGKQSTASGHDGQSLSTGSGGGASPPQPPPKTKVRTKTRTFGKPNGAAAGEASPGNTGAATNERRVPNPNGRNGGEAHQDKVREVMQDIKNRGLTPKKEHHVKTPGGHKENRYVDVAGLDKKTGQPVEYHQVGKQRKDGQPVERERKALDDVERAKRRRPTFHPYNKDK</sequence>
<feature type="compositionally biased region" description="Basic and acidic residues" evidence="1">
    <location>
        <begin position="377"/>
        <end position="393"/>
    </location>
</feature>
<dbReference type="RefSeq" id="WP_136929386.1">
    <property type="nucleotide sequence ID" value="NZ_SSMQ01000011.1"/>
</dbReference>
<keyword evidence="4" id="KW-1185">Reference proteome</keyword>
<keyword evidence="2" id="KW-0472">Membrane</keyword>
<gene>
    <name evidence="3" type="ORF">E8A74_13475</name>
</gene>
<feature type="compositionally biased region" description="Basic and acidic residues" evidence="1">
    <location>
        <begin position="164"/>
        <end position="184"/>
    </location>
</feature>
<keyword evidence="2" id="KW-1133">Transmembrane helix</keyword>
<feature type="transmembrane region" description="Helical" evidence="2">
    <location>
        <begin position="40"/>
        <end position="62"/>
    </location>
</feature>
<evidence type="ECO:0000313" key="3">
    <source>
        <dbReference type="EMBL" id="TKD09276.1"/>
    </source>
</evidence>
<feature type="region of interest" description="Disordered" evidence="1">
    <location>
        <begin position="300"/>
        <end position="471"/>
    </location>
</feature>
<feature type="compositionally biased region" description="Basic and acidic residues" evidence="1">
    <location>
        <begin position="409"/>
        <end position="425"/>
    </location>
</feature>
<feature type="region of interest" description="Disordered" evidence="1">
    <location>
        <begin position="244"/>
        <end position="263"/>
    </location>
</feature>
<feature type="transmembrane region" description="Helical" evidence="2">
    <location>
        <begin position="6"/>
        <end position="28"/>
    </location>
</feature>
<dbReference type="Proteomes" id="UP000309215">
    <property type="component" value="Unassembled WGS sequence"/>
</dbReference>
<proteinExistence type="predicted"/>
<comment type="caution">
    <text evidence="3">The sequence shown here is derived from an EMBL/GenBank/DDBJ whole genome shotgun (WGS) entry which is preliminary data.</text>
</comment>
<feature type="compositionally biased region" description="Polar residues" evidence="1">
    <location>
        <begin position="301"/>
        <end position="315"/>
    </location>
</feature>
<reference evidence="3 4" key="1">
    <citation type="submission" date="2019-04" db="EMBL/GenBank/DDBJ databases">
        <authorList>
            <person name="Li Y."/>
            <person name="Wang J."/>
        </authorList>
    </citation>
    <scope>NUCLEOTIDE SEQUENCE [LARGE SCALE GENOMIC DNA]</scope>
    <source>
        <strain evidence="3 4">DSM 14668</strain>
    </source>
</reference>
<keyword evidence="2" id="KW-0812">Transmembrane</keyword>
<organism evidence="3 4">
    <name type="scientific">Polyangium fumosum</name>
    <dbReference type="NCBI Taxonomy" id="889272"/>
    <lineage>
        <taxon>Bacteria</taxon>
        <taxon>Pseudomonadati</taxon>
        <taxon>Myxococcota</taxon>
        <taxon>Polyangia</taxon>
        <taxon>Polyangiales</taxon>
        <taxon>Polyangiaceae</taxon>
        <taxon>Polyangium</taxon>
    </lineage>
</organism>
<feature type="compositionally biased region" description="Basic and acidic residues" evidence="1">
    <location>
        <begin position="437"/>
        <end position="456"/>
    </location>
</feature>
<dbReference type="EMBL" id="SSMQ01000011">
    <property type="protein sequence ID" value="TKD09276.1"/>
    <property type="molecule type" value="Genomic_DNA"/>
</dbReference>
<protein>
    <submittedName>
        <fullName evidence="3">Uncharacterized protein</fullName>
    </submittedName>
</protein>
<dbReference type="AlphaFoldDB" id="A0A4V5PN36"/>
<accession>A0A4V5PN36</accession>
<evidence type="ECO:0000313" key="4">
    <source>
        <dbReference type="Proteomes" id="UP000309215"/>
    </source>
</evidence>